<name>A0A158JXW6_9BURK</name>
<dbReference type="PANTHER" id="PTHR38431">
    <property type="entry name" value="BLL2305 PROTEIN"/>
    <property type="match status" value="1"/>
</dbReference>
<proteinExistence type="predicted"/>
<dbReference type="InterPro" id="IPR036388">
    <property type="entry name" value="WH-like_DNA-bd_sf"/>
</dbReference>
<protein>
    <submittedName>
        <fullName evidence="2">Molybdate metabolism transcriptional regulator</fullName>
    </submittedName>
</protein>
<evidence type="ECO:0000313" key="3">
    <source>
        <dbReference type="Proteomes" id="UP000054717"/>
    </source>
</evidence>
<evidence type="ECO:0000313" key="2">
    <source>
        <dbReference type="EMBL" id="SAL73585.1"/>
    </source>
</evidence>
<keyword evidence="3" id="KW-1185">Reference proteome</keyword>
<dbReference type="AlphaFoldDB" id="A0A158JXW6"/>
<dbReference type="Pfam" id="PF12727">
    <property type="entry name" value="PBP_like"/>
    <property type="match status" value="1"/>
</dbReference>
<sequence length="360" mass="38936">MIDVQCRAELVLRDADGRETSLSAVVPLLQLVSQTGSIANAAAAKGLSYRHAWGLLREIEARLGGALITKSRGRGSVLSELGESVLRAQRISGERLDAPLQSVANEVAGELNRRLSRDALPVRIHASHGYAVATLVRALGEKRVPVDIKYRESAEAVSALARGECELAGFHLPIGEFRATCAQVYRQYLDAGKHQLIHLTRRTQGLFLPKGNPKRIEGLHDLARGDVRFVNRQPGSGTRMLLDLSLRSIGVDPDEINGYATTELTHSAIAAFVASGMADLGFGVQPAAQHFALDFIPVIDEDYFFAFERKRLDEGRLANVIAILRSDAFNDSVAHLEGYDPVRCGVVVGVEQGLSGVDAA</sequence>
<dbReference type="Gene3D" id="1.10.10.10">
    <property type="entry name" value="Winged helix-like DNA-binding domain superfamily/Winged helix DNA-binding domain"/>
    <property type="match status" value="1"/>
</dbReference>
<accession>A0A158JXW6</accession>
<dbReference type="PANTHER" id="PTHR38431:SF1">
    <property type="entry name" value="BLL2305 PROTEIN"/>
    <property type="match status" value="1"/>
</dbReference>
<comment type="caution">
    <text evidence="2">The sequence shown here is derived from an EMBL/GenBank/DDBJ whole genome shotgun (WGS) entry which is preliminary data.</text>
</comment>
<dbReference type="EMBL" id="FCNZ02000022">
    <property type="protein sequence ID" value="SAL73585.1"/>
    <property type="molecule type" value="Genomic_DNA"/>
</dbReference>
<dbReference type="InterPro" id="IPR024370">
    <property type="entry name" value="PBP_domain"/>
</dbReference>
<feature type="domain" description="PBP" evidence="1">
    <location>
        <begin position="142"/>
        <end position="325"/>
    </location>
</feature>
<gene>
    <name evidence="2" type="ORF">AWB66_04861</name>
</gene>
<dbReference type="Proteomes" id="UP000054717">
    <property type="component" value="Unassembled WGS sequence"/>
</dbReference>
<evidence type="ECO:0000259" key="1">
    <source>
        <dbReference type="Pfam" id="PF12727"/>
    </source>
</evidence>
<dbReference type="STRING" id="326475.AWB66_04861"/>
<dbReference type="SUPFAM" id="SSF46785">
    <property type="entry name" value="Winged helix' DNA-binding domain"/>
    <property type="match status" value="1"/>
</dbReference>
<organism evidence="2 3">
    <name type="scientific">Caballeronia telluris</name>
    <dbReference type="NCBI Taxonomy" id="326475"/>
    <lineage>
        <taxon>Bacteria</taxon>
        <taxon>Pseudomonadati</taxon>
        <taxon>Pseudomonadota</taxon>
        <taxon>Betaproteobacteria</taxon>
        <taxon>Burkholderiales</taxon>
        <taxon>Burkholderiaceae</taxon>
        <taxon>Caballeronia</taxon>
    </lineage>
</organism>
<dbReference type="InterPro" id="IPR036390">
    <property type="entry name" value="WH_DNA-bd_sf"/>
</dbReference>
<dbReference type="RefSeq" id="WP_087632646.1">
    <property type="nucleotide sequence ID" value="NZ_FCNZ02000022.1"/>
</dbReference>
<reference evidence="2" key="1">
    <citation type="submission" date="2016-01" db="EMBL/GenBank/DDBJ databases">
        <authorList>
            <person name="Peeters Charlotte."/>
        </authorList>
    </citation>
    <scope>NUCLEOTIDE SEQUENCE</scope>
    <source>
        <strain evidence="2">LMG 22936</strain>
    </source>
</reference>
<dbReference type="SUPFAM" id="SSF53850">
    <property type="entry name" value="Periplasmic binding protein-like II"/>
    <property type="match status" value="1"/>
</dbReference>